<evidence type="ECO:0000313" key="2">
    <source>
        <dbReference type="Proteomes" id="UP000238908"/>
    </source>
</evidence>
<dbReference type="InterPro" id="IPR027417">
    <property type="entry name" value="P-loop_NTPase"/>
</dbReference>
<reference evidence="1 2" key="1">
    <citation type="submission" date="2016-08" db="EMBL/GenBank/DDBJ databases">
        <authorList>
            <person name="Seilhamer J.J."/>
        </authorList>
    </citation>
    <scope>NUCLEOTIDE SEQUENCE [LARGE SCALE GENOMIC DNA]</scope>
    <source>
        <strain evidence="1 2">CFBP7245</strain>
    </source>
</reference>
<comment type="caution">
    <text evidence="1">The sequence shown here is derived from an EMBL/GenBank/DDBJ whole genome shotgun (WGS) entry which is preliminary data.</text>
</comment>
<evidence type="ECO:0000313" key="1">
    <source>
        <dbReference type="EMBL" id="PPU55384.1"/>
    </source>
</evidence>
<name>A0A2S7C1F6_9XANT</name>
<keyword evidence="1" id="KW-0418">Kinase</keyword>
<dbReference type="Proteomes" id="UP000238908">
    <property type="component" value="Unassembled WGS sequence"/>
</dbReference>
<organism evidence="1 2">
    <name type="scientific">Xanthomonas dyei</name>
    <dbReference type="NCBI Taxonomy" id="743699"/>
    <lineage>
        <taxon>Bacteria</taxon>
        <taxon>Pseudomonadati</taxon>
        <taxon>Pseudomonadota</taxon>
        <taxon>Gammaproteobacteria</taxon>
        <taxon>Lysobacterales</taxon>
        <taxon>Lysobacteraceae</taxon>
        <taxon>Xanthomonas</taxon>
    </lineage>
</organism>
<keyword evidence="1" id="KW-0808">Transferase</keyword>
<dbReference type="GO" id="GO:0016301">
    <property type="term" value="F:kinase activity"/>
    <property type="evidence" value="ECO:0007669"/>
    <property type="project" value="UniProtKB-KW"/>
</dbReference>
<dbReference type="AlphaFoldDB" id="A0A2S7C1F6"/>
<gene>
    <name evidence="1" type="ORF">XdyCFBP7245_13895</name>
</gene>
<protein>
    <submittedName>
        <fullName evidence="1">Serine kinase</fullName>
    </submittedName>
</protein>
<dbReference type="RefSeq" id="WP_104616218.1">
    <property type="nucleotide sequence ID" value="NZ_CP167817.1"/>
</dbReference>
<dbReference type="Gene3D" id="3.40.50.300">
    <property type="entry name" value="P-loop containing nucleotide triphosphate hydrolases"/>
    <property type="match status" value="1"/>
</dbReference>
<accession>A0A2S7C1F6</accession>
<dbReference type="EMBL" id="MDEE01000020">
    <property type="protein sequence ID" value="PPU55384.1"/>
    <property type="molecule type" value="Genomic_DNA"/>
</dbReference>
<proteinExistence type="predicted"/>
<sequence>MPQSAALAQHMPVSEHACVVPPGTLAPDTGAADPFGEQRARRFSVQRQVLGALFHFHSDSEALLALVDAAYAGLPAHCLPAAPQFHLTLDLVPRAPDAVVDVPPPVRTHAVGGLVCGVMDACNYLMLSVPERRAMLVVSEDMLAHAYHVRYELIEFAVFLLAARGIGLVPLHGACVGRHGRCVLLLGASGAGKSTLALHSLLHGLEFIAEDGVFVAPESLLTTGVANFLHLRPESLGLLDARTRAWITAAPSIRRRSGVEKYEVDIRHGHATLASTPLQLSAVLMLSSQPADASAPSLVPVPLTQIAQSLARDQPYAAGQPGWQRFVAQVQRVGMFTLRRGPHPHASVEAVLQVLR</sequence>
<dbReference type="SUPFAM" id="SSF53795">
    <property type="entry name" value="PEP carboxykinase-like"/>
    <property type="match status" value="1"/>
</dbReference>